<evidence type="ECO:0000313" key="4">
    <source>
        <dbReference type="Proteomes" id="UP000317243"/>
    </source>
</evidence>
<keyword evidence="1" id="KW-1133">Transmembrane helix</keyword>
<feature type="transmembrane region" description="Helical" evidence="1">
    <location>
        <begin position="176"/>
        <end position="196"/>
    </location>
</feature>
<dbReference type="Proteomes" id="UP000317243">
    <property type="component" value="Unassembled WGS sequence"/>
</dbReference>
<feature type="transmembrane region" description="Helical" evidence="1">
    <location>
        <begin position="280"/>
        <end position="304"/>
    </location>
</feature>
<feature type="transmembrane region" description="Helical" evidence="1">
    <location>
        <begin position="373"/>
        <end position="395"/>
    </location>
</feature>
<reference evidence="3 4" key="1">
    <citation type="submission" date="2019-02" db="EMBL/GenBank/DDBJ databases">
        <title>Deep-cultivation of Planctomycetes and their phenomic and genomic characterization uncovers novel biology.</title>
        <authorList>
            <person name="Wiegand S."/>
            <person name="Jogler M."/>
            <person name="Boedeker C."/>
            <person name="Pinto D."/>
            <person name="Vollmers J."/>
            <person name="Rivas-Marin E."/>
            <person name="Kohn T."/>
            <person name="Peeters S.H."/>
            <person name="Heuer A."/>
            <person name="Rast P."/>
            <person name="Oberbeckmann S."/>
            <person name="Bunk B."/>
            <person name="Jeske O."/>
            <person name="Meyerdierks A."/>
            <person name="Storesund J.E."/>
            <person name="Kallscheuer N."/>
            <person name="Luecker S."/>
            <person name="Lage O.M."/>
            <person name="Pohl T."/>
            <person name="Merkel B.J."/>
            <person name="Hornburger P."/>
            <person name="Mueller R.-W."/>
            <person name="Bruemmer F."/>
            <person name="Labrenz M."/>
            <person name="Spormann A.M."/>
            <person name="Op Den Camp H."/>
            <person name="Overmann J."/>
            <person name="Amann R."/>
            <person name="Jetten M.S.M."/>
            <person name="Mascher T."/>
            <person name="Medema M.H."/>
            <person name="Devos D.P."/>
            <person name="Kaster A.-K."/>
            <person name="Ovreas L."/>
            <person name="Rohde M."/>
            <person name="Galperin M.Y."/>
            <person name="Jogler C."/>
        </authorList>
    </citation>
    <scope>NUCLEOTIDE SEQUENCE [LARGE SCALE GENOMIC DNA]</scope>
    <source>
        <strain evidence="3 4">KOR42</strain>
    </source>
</reference>
<feature type="transmembrane region" description="Helical" evidence="1">
    <location>
        <begin position="127"/>
        <end position="149"/>
    </location>
</feature>
<evidence type="ECO:0000313" key="3">
    <source>
        <dbReference type="EMBL" id="TWT51645.1"/>
    </source>
</evidence>
<accession>A0A5C5WN78</accession>
<feature type="chain" id="PRO_5022846651" description="Glycosyltransferase RgtA/B/C/D-like domain-containing protein" evidence="2">
    <location>
        <begin position="24"/>
        <end position="514"/>
    </location>
</feature>
<feature type="signal peptide" evidence="2">
    <location>
        <begin position="1"/>
        <end position="23"/>
    </location>
</feature>
<evidence type="ECO:0000256" key="2">
    <source>
        <dbReference type="SAM" id="SignalP"/>
    </source>
</evidence>
<feature type="transmembrane region" description="Helical" evidence="1">
    <location>
        <begin position="313"/>
        <end position="332"/>
    </location>
</feature>
<sequence length="514" mass="58341" precursor="true">MKQRVADILVVLLAVAPSYSVYAAHWMQSEGATGFIQYDMPYYSANGREVFENGNGIAGANPFDPQPDAPVVYAQWFPWLLGTAVTQVGIPPEVIFCSIGLIAGVITSWFTLLIVRSLLTHHEHERLVFLLAMWGGGALALAQVVINFITHEHPFHLILNFDLGGGWWFFSWGRNLLLPTEALYHAFVAAAWYCVIKRREWTAVALVTILAATHPFSGVQHLLVMGSWNLFQLLVWKDRQALFRGLTLTVVLGLFLTYYFGFLESFPEHRDLRETWTLNWSVPTIVLLLAYGPVATLAAARLLFQPRTRSPEIWFFVVAGLISFLLIKHDLFITPHQPLHFTRGYVWMPLFLLGLPVIQSLTNSMFHIQPMFLRVVCIAISVPLACFDNICFIGHSTQHPEPQLSLPTPVRDIFETLNEHEATGVFLCADEDVSYLSATFTPVRPYFGHKFNTPDFAERKKQVLAWASGEPIDDWFNPIDLILLRPEDPTDLLPSNNWQLLKESNNYRLYTQSP</sequence>
<keyword evidence="2" id="KW-0732">Signal</keyword>
<feature type="transmembrane region" description="Helical" evidence="1">
    <location>
        <begin position="93"/>
        <end position="115"/>
    </location>
</feature>
<dbReference type="RefSeq" id="WP_146510979.1">
    <property type="nucleotide sequence ID" value="NZ_SIHI01000012.1"/>
</dbReference>
<name>A0A5C5WN78_9PLAN</name>
<feature type="transmembrane region" description="Helical" evidence="1">
    <location>
        <begin position="241"/>
        <end position="260"/>
    </location>
</feature>
<evidence type="ECO:0008006" key="5">
    <source>
        <dbReference type="Google" id="ProtNLM"/>
    </source>
</evidence>
<comment type="caution">
    <text evidence="3">The sequence shown here is derived from an EMBL/GenBank/DDBJ whole genome shotgun (WGS) entry which is preliminary data.</text>
</comment>
<gene>
    <name evidence="3" type="ORF">KOR42_35330</name>
</gene>
<keyword evidence="1" id="KW-0472">Membrane</keyword>
<organism evidence="3 4">
    <name type="scientific">Thalassoglobus neptunius</name>
    <dbReference type="NCBI Taxonomy" id="1938619"/>
    <lineage>
        <taxon>Bacteria</taxon>
        <taxon>Pseudomonadati</taxon>
        <taxon>Planctomycetota</taxon>
        <taxon>Planctomycetia</taxon>
        <taxon>Planctomycetales</taxon>
        <taxon>Planctomycetaceae</taxon>
        <taxon>Thalassoglobus</taxon>
    </lineage>
</organism>
<keyword evidence="1" id="KW-0812">Transmembrane</keyword>
<dbReference type="AlphaFoldDB" id="A0A5C5WN78"/>
<feature type="transmembrane region" description="Helical" evidence="1">
    <location>
        <begin position="344"/>
        <end position="361"/>
    </location>
</feature>
<protein>
    <recommendedName>
        <fullName evidence="5">Glycosyltransferase RgtA/B/C/D-like domain-containing protein</fullName>
    </recommendedName>
</protein>
<keyword evidence="4" id="KW-1185">Reference proteome</keyword>
<dbReference type="EMBL" id="SIHI01000012">
    <property type="protein sequence ID" value="TWT51645.1"/>
    <property type="molecule type" value="Genomic_DNA"/>
</dbReference>
<dbReference type="OrthoDB" id="280249at2"/>
<proteinExistence type="predicted"/>
<evidence type="ECO:0000256" key="1">
    <source>
        <dbReference type="SAM" id="Phobius"/>
    </source>
</evidence>